<proteinExistence type="predicted"/>
<organism evidence="1 2">
    <name type="scientific">Protopolystoma xenopodis</name>
    <dbReference type="NCBI Taxonomy" id="117903"/>
    <lineage>
        <taxon>Eukaryota</taxon>
        <taxon>Metazoa</taxon>
        <taxon>Spiralia</taxon>
        <taxon>Lophotrochozoa</taxon>
        <taxon>Platyhelminthes</taxon>
        <taxon>Monogenea</taxon>
        <taxon>Polyopisthocotylea</taxon>
        <taxon>Polystomatidea</taxon>
        <taxon>Polystomatidae</taxon>
        <taxon>Protopolystoma</taxon>
    </lineage>
</organism>
<protein>
    <submittedName>
        <fullName evidence="1">Uncharacterized protein</fullName>
    </submittedName>
</protein>
<evidence type="ECO:0000313" key="1">
    <source>
        <dbReference type="EMBL" id="VEL19495.1"/>
    </source>
</evidence>
<reference evidence="1" key="1">
    <citation type="submission" date="2018-11" db="EMBL/GenBank/DDBJ databases">
        <authorList>
            <consortium name="Pathogen Informatics"/>
        </authorList>
    </citation>
    <scope>NUCLEOTIDE SEQUENCE</scope>
</reference>
<dbReference type="AlphaFoldDB" id="A0A448WT05"/>
<sequence>MSTINDVTSSYTSLGSIAPTQPSLVQDLQSTTDTSISPHQHITIAQPGHLNQKGSSLLSGSCEILSTEPGRRLEGDPSSMEVLDLVKNAQPNSSTSMASVSVFRDTTFEHGRHIYDMNCTLCSRRGEKNEKTPSVQANKASVSKDSSLERYICQAETTSGLPKISSIFSSQMVLESTKLSVSDSSSETQILKTCSPYMRDDRTLQLVS</sequence>
<evidence type="ECO:0000313" key="2">
    <source>
        <dbReference type="Proteomes" id="UP000784294"/>
    </source>
</evidence>
<gene>
    <name evidence="1" type="ORF">PXEA_LOCUS12935</name>
</gene>
<name>A0A448WT05_9PLAT</name>
<dbReference type="Proteomes" id="UP000784294">
    <property type="component" value="Unassembled WGS sequence"/>
</dbReference>
<accession>A0A448WT05</accession>
<dbReference type="EMBL" id="CAAALY010041815">
    <property type="protein sequence ID" value="VEL19495.1"/>
    <property type="molecule type" value="Genomic_DNA"/>
</dbReference>
<comment type="caution">
    <text evidence="1">The sequence shown here is derived from an EMBL/GenBank/DDBJ whole genome shotgun (WGS) entry which is preliminary data.</text>
</comment>
<keyword evidence="2" id="KW-1185">Reference proteome</keyword>